<evidence type="ECO:0000313" key="2">
    <source>
        <dbReference type="EMBL" id="NRT19905.1"/>
    </source>
</evidence>
<dbReference type="SUPFAM" id="SSF110296">
    <property type="entry name" value="Oligoxyloglucan reducing end-specific cellobiohydrolase"/>
    <property type="match status" value="1"/>
</dbReference>
<dbReference type="Proteomes" id="UP000779507">
    <property type="component" value="Unassembled WGS sequence"/>
</dbReference>
<keyword evidence="3" id="KW-1185">Reference proteome</keyword>
<organism evidence="2 3">
    <name type="scientific">Hymenobacter caeli</name>
    <dbReference type="NCBI Taxonomy" id="2735894"/>
    <lineage>
        <taxon>Bacteria</taxon>
        <taxon>Pseudomonadati</taxon>
        <taxon>Bacteroidota</taxon>
        <taxon>Cytophagia</taxon>
        <taxon>Cytophagales</taxon>
        <taxon>Hymenobacteraceae</taxon>
        <taxon>Hymenobacter</taxon>
    </lineage>
</organism>
<dbReference type="RefSeq" id="WP_173810616.1">
    <property type="nucleotide sequence ID" value="NZ_JABSNP010000012.1"/>
</dbReference>
<proteinExistence type="predicted"/>
<evidence type="ECO:0000313" key="3">
    <source>
        <dbReference type="Proteomes" id="UP000779507"/>
    </source>
</evidence>
<dbReference type="EMBL" id="JABSNP010000012">
    <property type="protein sequence ID" value="NRT19905.1"/>
    <property type="molecule type" value="Genomic_DNA"/>
</dbReference>
<feature type="chain" id="PRO_5046915472" description="Exo-alpha-sialidase" evidence="1">
    <location>
        <begin position="26"/>
        <end position="374"/>
    </location>
</feature>
<gene>
    <name evidence="2" type="ORF">HNP98_002741</name>
</gene>
<sequence>MAFTISTTMNRTLLFVFLLVASSLAACKKEVEIQIKEVDKTYSWAEIKRLYGTDKVILNTGKDANSVFMQTPSLLGILSPLKNPPVKNRFGYYITAFAALPNDVSLKVPIGPVFLTFPARDTLLQLTRTTEPVTSSYNAYINLRQLDPRATSIIRTSTSWLPFGAINRNNTLLFGYRTPTFNDLRFVLAKVNVTAGGPLQAQSRTVIISAPAGRAYSSIRWIKAVDDYFLVNCDGGLYKIREDGSAKQVFGANSTDDCYKWQGVLYAVEEYNSILISKDDGETWQRSTGAPDAFTFTSYHVIGDSLIGAAHGAGSNYLFTLRWNGPNYRIRALKNDGLGQGSISGIEQLGDTVYVGTTSGLFKRPLNAFFETKL</sequence>
<evidence type="ECO:0000256" key="1">
    <source>
        <dbReference type="SAM" id="SignalP"/>
    </source>
</evidence>
<name>A0ABX2FRT5_9BACT</name>
<evidence type="ECO:0008006" key="4">
    <source>
        <dbReference type="Google" id="ProtNLM"/>
    </source>
</evidence>
<comment type="caution">
    <text evidence="2">The sequence shown here is derived from an EMBL/GenBank/DDBJ whole genome shotgun (WGS) entry which is preliminary data.</text>
</comment>
<accession>A0ABX2FRT5</accession>
<reference evidence="2 3" key="1">
    <citation type="submission" date="2020-05" db="EMBL/GenBank/DDBJ databases">
        <title>Genomic Encyclopedia of Type Strains, Phase IV (KMG-V): Genome sequencing to study the core and pangenomes of soil and plant-associated prokaryotes.</title>
        <authorList>
            <person name="Whitman W."/>
        </authorList>
    </citation>
    <scope>NUCLEOTIDE SEQUENCE [LARGE SCALE GENOMIC DNA]</scope>
    <source>
        <strain evidence="2 3">9A</strain>
    </source>
</reference>
<feature type="signal peptide" evidence="1">
    <location>
        <begin position="1"/>
        <end position="25"/>
    </location>
</feature>
<keyword evidence="1" id="KW-0732">Signal</keyword>
<protein>
    <recommendedName>
        <fullName evidence="4">Exo-alpha-sialidase</fullName>
    </recommendedName>
</protein>